<dbReference type="GeneID" id="76803703"/>
<accession>A0BPH8</accession>
<dbReference type="EMBL" id="CT868008">
    <property type="protein sequence ID" value="CAK60445.1"/>
    <property type="molecule type" value="Genomic_DNA"/>
</dbReference>
<sequence length="42" mass="5155">MYKLHQKYFSYDGNLNYKYHIEILINSMILTTFKQHSNIQCI</sequence>
<dbReference type="InParanoid" id="A0BPH8"/>
<organism evidence="1 2">
    <name type="scientific">Paramecium tetraurelia</name>
    <dbReference type="NCBI Taxonomy" id="5888"/>
    <lineage>
        <taxon>Eukaryota</taxon>
        <taxon>Sar</taxon>
        <taxon>Alveolata</taxon>
        <taxon>Ciliophora</taxon>
        <taxon>Intramacronucleata</taxon>
        <taxon>Oligohymenophorea</taxon>
        <taxon>Peniculida</taxon>
        <taxon>Parameciidae</taxon>
        <taxon>Paramecium</taxon>
    </lineage>
</organism>
<evidence type="ECO:0000313" key="1">
    <source>
        <dbReference type="EMBL" id="CAK60445.1"/>
    </source>
</evidence>
<evidence type="ECO:0000313" key="2">
    <source>
        <dbReference type="Proteomes" id="UP000000600"/>
    </source>
</evidence>
<reference evidence="1 2" key="1">
    <citation type="journal article" date="2006" name="Nature">
        <title>Global trends of whole-genome duplications revealed by the ciliate Paramecium tetraurelia.</title>
        <authorList>
            <consortium name="Genoscope"/>
            <person name="Aury J.-M."/>
            <person name="Jaillon O."/>
            <person name="Duret L."/>
            <person name="Noel B."/>
            <person name="Jubin C."/>
            <person name="Porcel B.M."/>
            <person name="Segurens B."/>
            <person name="Daubin V."/>
            <person name="Anthouard V."/>
            <person name="Aiach N."/>
            <person name="Arnaiz O."/>
            <person name="Billaut A."/>
            <person name="Beisson J."/>
            <person name="Blanc I."/>
            <person name="Bouhouche K."/>
            <person name="Camara F."/>
            <person name="Duharcourt S."/>
            <person name="Guigo R."/>
            <person name="Gogendeau D."/>
            <person name="Katinka M."/>
            <person name="Keller A.-M."/>
            <person name="Kissmehl R."/>
            <person name="Klotz C."/>
            <person name="Koll F."/>
            <person name="Le Moue A."/>
            <person name="Lepere C."/>
            <person name="Malinsky S."/>
            <person name="Nowacki M."/>
            <person name="Nowak J.K."/>
            <person name="Plattner H."/>
            <person name="Poulain J."/>
            <person name="Ruiz F."/>
            <person name="Serrano V."/>
            <person name="Zagulski M."/>
            <person name="Dessen P."/>
            <person name="Betermier M."/>
            <person name="Weissenbach J."/>
            <person name="Scarpelli C."/>
            <person name="Schachter V."/>
            <person name="Sperling L."/>
            <person name="Meyer E."/>
            <person name="Cohen J."/>
            <person name="Wincker P."/>
        </authorList>
    </citation>
    <scope>NUCLEOTIDE SEQUENCE [LARGE SCALE GENOMIC DNA]</scope>
    <source>
        <strain evidence="1 2">Stock d4-2</strain>
    </source>
</reference>
<dbReference type="HOGENOM" id="CLU_3261665_0_0_1"/>
<dbReference type="Proteomes" id="UP000000600">
    <property type="component" value="Unassembled WGS sequence"/>
</dbReference>
<dbReference type="AlphaFoldDB" id="A0BPH8"/>
<keyword evidence="2" id="KW-1185">Reference proteome</keyword>
<name>A0BPH8_PARTE</name>
<protein>
    <submittedName>
        <fullName evidence="1">Uncharacterized protein</fullName>
    </submittedName>
</protein>
<dbReference type="RefSeq" id="XP_052287115.1">
    <property type="nucleotide sequence ID" value="XM_052431194.1"/>
</dbReference>
<gene>
    <name evidence="1" type="ORF">GSPATT00005194001</name>
</gene>
<proteinExistence type="predicted"/>